<feature type="compositionally biased region" description="Basic and acidic residues" evidence="1">
    <location>
        <begin position="369"/>
        <end position="381"/>
    </location>
</feature>
<gene>
    <name evidence="3" type="ORF">BT96DRAFT_942161</name>
</gene>
<dbReference type="Pfam" id="PF20681">
    <property type="entry name" value="DUF6818"/>
    <property type="match status" value="1"/>
</dbReference>
<dbReference type="Proteomes" id="UP000799118">
    <property type="component" value="Unassembled WGS sequence"/>
</dbReference>
<dbReference type="EMBL" id="ML769524">
    <property type="protein sequence ID" value="KAE9395859.1"/>
    <property type="molecule type" value="Genomic_DNA"/>
</dbReference>
<evidence type="ECO:0000256" key="1">
    <source>
        <dbReference type="SAM" id="MobiDB-lite"/>
    </source>
</evidence>
<feature type="compositionally biased region" description="Polar residues" evidence="1">
    <location>
        <begin position="25"/>
        <end position="40"/>
    </location>
</feature>
<dbReference type="PANTHER" id="PTHR34409:SF1">
    <property type="entry name" value="MYB-LIKE DOMAIN-CONTAINING PROTEIN"/>
    <property type="match status" value="1"/>
</dbReference>
<sequence>MSPEQQALPQFIDAFPDSQPRMFSDTPQWSQQPMHSTYAQNMPHLNGLQGIPPHQDQYFRPSQGQASGSGERFLPTPIDPVRVPVPDDDNDDFPSISKILATVAYPSNKTAGSRGTNKGKGVDKKNKKHKASASHRKEPSEKRQKGRSTGAANYNSVDIQELLDLARELLPLGRNSLADEYNHRIEEIGHPQCTARSLELKFKAFVKMTKPTGDAECPPHIEEAHEIKDLMNAKADSCDLDNEDILDEVIEVDSNDGGNESDIENVPPLPKKKLPAKKVQEGPVARCMPSDRLAPSPYTRQNANQEILANISNALDPAAQHARSEEHSARALQTTQILTLNGQIRDLQCSMDMMRGQLADANREIREAERRANRAERRADRAEDDSQTLERLSFIPYPSRRQSQAPERSRTYQEVHYPEDGHATRSFFTDEMNTWEYEDMERQDAEQGAQEAMIFLPAEAGPSGKHSPAHLTTE</sequence>
<evidence type="ECO:0000313" key="3">
    <source>
        <dbReference type="EMBL" id="KAE9395859.1"/>
    </source>
</evidence>
<feature type="compositionally biased region" description="Low complexity" evidence="1">
    <location>
        <begin position="75"/>
        <end position="84"/>
    </location>
</feature>
<feature type="region of interest" description="Disordered" evidence="1">
    <location>
        <begin position="1"/>
        <end position="94"/>
    </location>
</feature>
<dbReference type="PANTHER" id="PTHR34409">
    <property type="entry name" value="SET DOMAIN-CONTAINING PROTEIN"/>
    <property type="match status" value="1"/>
</dbReference>
<protein>
    <recommendedName>
        <fullName evidence="2">DUF6818 domain-containing protein</fullName>
    </recommendedName>
</protein>
<feature type="region of interest" description="Disordered" evidence="1">
    <location>
        <begin position="108"/>
        <end position="153"/>
    </location>
</feature>
<feature type="region of interest" description="Disordered" evidence="1">
    <location>
        <begin position="369"/>
        <end position="388"/>
    </location>
</feature>
<feature type="compositionally biased region" description="Acidic residues" evidence="1">
    <location>
        <begin position="253"/>
        <end position="263"/>
    </location>
</feature>
<organism evidence="3 4">
    <name type="scientific">Gymnopus androsaceus JB14</name>
    <dbReference type="NCBI Taxonomy" id="1447944"/>
    <lineage>
        <taxon>Eukaryota</taxon>
        <taxon>Fungi</taxon>
        <taxon>Dikarya</taxon>
        <taxon>Basidiomycota</taxon>
        <taxon>Agaricomycotina</taxon>
        <taxon>Agaricomycetes</taxon>
        <taxon>Agaricomycetidae</taxon>
        <taxon>Agaricales</taxon>
        <taxon>Marasmiineae</taxon>
        <taxon>Omphalotaceae</taxon>
        <taxon>Gymnopus</taxon>
    </lineage>
</organism>
<name>A0A6A4HC08_9AGAR</name>
<accession>A0A6A4HC08</accession>
<evidence type="ECO:0000259" key="2">
    <source>
        <dbReference type="Pfam" id="PF20681"/>
    </source>
</evidence>
<reference evidence="3" key="1">
    <citation type="journal article" date="2019" name="Environ. Microbiol.">
        <title>Fungal ecological strategies reflected in gene transcription - a case study of two litter decomposers.</title>
        <authorList>
            <person name="Barbi F."/>
            <person name="Kohler A."/>
            <person name="Barry K."/>
            <person name="Baskaran P."/>
            <person name="Daum C."/>
            <person name="Fauchery L."/>
            <person name="Ihrmark K."/>
            <person name="Kuo A."/>
            <person name="LaButti K."/>
            <person name="Lipzen A."/>
            <person name="Morin E."/>
            <person name="Grigoriev I.V."/>
            <person name="Henrissat B."/>
            <person name="Lindahl B."/>
            <person name="Martin F."/>
        </authorList>
    </citation>
    <scope>NUCLEOTIDE SEQUENCE</scope>
    <source>
        <strain evidence="3">JB14</strain>
    </source>
</reference>
<proteinExistence type="predicted"/>
<feature type="compositionally biased region" description="Basic residues" evidence="1">
    <location>
        <begin position="125"/>
        <end position="134"/>
    </location>
</feature>
<feature type="region of interest" description="Disordered" evidence="1">
    <location>
        <begin position="396"/>
        <end position="423"/>
    </location>
</feature>
<dbReference type="InterPro" id="IPR049203">
    <property type="entry name" value="DUF6818"/>
</dbReference>
<dbReference type="AlphaFoldDB" id="A0A6A4HC08"/>
<feature type="region of interest" description="Disordered" evidence="1">
    <location>
        <begin position="253"/>
        <end position="278"/>
    </location>
</feature>
<keyword evidence="4" id="KW-1185">Reference proteome</keyword>
<evidence type="ECO:0000313" key="4">
    <source>
        <dbReference type="Proteomes" id="UP000799118"/>
    </source>
</evidence>
<feature type="domain" description="DUF6818" evidence="2">
    <location>
        <begin position="173"/>
        <end position="243"/>
    </location>
</feature>
<dbReference type="OrthoDB" id="99432at2759"/>
<feature type="compositionally biased region" description="Basic and acidic residues" evidence="1">
    <location>
        <begin position="407"/>
        <end position="423"/>
    </location>
</feature>